<keyword evidence="3" id="KW-1185">Reference proteome</keyword>
<name>A0A409WN86_9AGAR</name>
<proteinExistence type="predicted"/>
<comment type="caution">
    <text evidence="2">The sequence shown here is derived from an EMBL/GenBank/DDBJ whole genome shotgun (WGS) entry which is preliminary data.</text>
</comment>
<dbReference type="InParanoid" id="A0A409WN86"/>
<sequence>MLNAFKLKEFDLTPVLEGWKDGPMFLGDSKKDMPVEEWLEKIKEGCVQRGVPEEYWYKVGQHFMGPKALGRLAELKQVITKVHGGKYRWTWRKFKVAMMNMGWTIDKDKKETIKVQGKGSGLWFMKKKDTMIETPDKSDVASVKSNKSDGAESGSGKKTLSRSNSTWFAKKTLVEEPEEEEPVVVSKKDVPRTTGRPTVARSTTVAFWPARANKDEKEEKELPPRPGHQKARSDTTIATVSKKGKAVDRSGSADQLQEHSSTEVVKEAQAPAWLLNACTALEYITSEHPKAMSIISAILITAGSIPSIPAIAAGAGGAVLASSAAHAIGAIAVGVGQALSAGVAHNQKKEGSSSEQH</sequence>
<reference evidence="2 3" key="1">
    <citation type="journal article" date="2018" name="Evol. Lett.">
        <title>Horizontal gene cluster transfer increased hallucinogenic mushroom diversity.</title>
        <authorList>
            <person name="Reynolds H.T."/>
            <person name="Vijayakumar V."/>
            <person name="Gluck-Thaler E."/>
            <person name="Korotkin H.B."/>
            <person name="Matheny P.B."/>
            <person name="Slot J.C."/>
        </authorList>
    </citation>
    <scope>NUCLEOTIDE SEQUENCE [LARGE SCALE GENOMIC DNA]</scope>
    <source>
        <strain evidence="2 3">2629</strain>
    </source>
</reference>
<feature type="region of interest" description="Disordered" evidence="1">
    <location>
        <begin position="134"/>
        <end position="162"/>
    </location>
</feature>
<gene>
    <name evidence="2" type="ORF">CVT24_003748</name>
</gene>
<dbReference type="OrthoDB" id="3250110at2759"/>
<feature type="region of interest" description="Disordered" evidence="1">
    <location>
        <begin position="178"/>
        <end position="263"/>
    </location>
</feature>
<evidence type="ECO:0000313" key="3">
    <source>
        <dbReference type="Proteomes" id="UP000284842"/>
    </source>
</evidence>
<accession>A0A409WN86</accession>
<feature type="compositionally biased region" description="Basic and acidic residues" evidence="1">
    <location>
        <begin position="212"/>
        <end position="223"/>
    </location>
</feature>
<organism evidence="2 3">
    <name type="scientific">Panaeolus cyanescens</name>
    <dbReference type="NCBI Taxonomy" id="181874"/>
    <lineage>
        <taxon>Eukaryota</taxon>
        <taxon>Fungi</taxon>
        <taxon>Dikarya</taxon>
        <taxon>Basidiomycota</taxon>
        <taxon>Agaricomycotina</taxon>
        <taxon>Agaricomycetes</taxon>
        <taxon>Agaricomycetidae</taxon>
        <taxon>Agaricales</taxon>
        <taxon>Agaricineae</taxon>
        <taxon>Galeropsidaceae</taxon>
        <taxon>Panaeolus</taxon>
    </lineage>
</organism>
<evidence type="ECO:0000313" key="2">
    <source>
        <dbReference type="EMBL" id="PPQ79963.1"/>
    </source>
</evidence>
<protein>
    <submittedName>
        <fullName evidence="2">Uncharacterized protein</fullName>
    </submittedName>
</protein>
<dbReference type="AlphaFoldDB" id="A0A409WN86"/>
<evidence type="ECO:0000256" key="1">
    <source>
        <dbReference type="SAM" id="MobiDB-lite"/>
    </source>
</evidence>
<dbReference type="EMBL" id="NHTK01005391">
    <property type="protein sequence ID" value="PPQ79963.1"/>
    <property type="molecule type" value="Genomic_DNA"/>
</dbReference>
<dbReference type="Proteomes" id="UP000284842">
    <property type="component" value="Unassembled WGS sequence"/>
</dbReference>